<feature type="transmembrane region" description="Helical" evidence="19">
    <location>
        <begin position="33"/>
        <end position="51"/>
    </location>
</feature>
<keyword evidence="8 20" id="KW-0418">Kinase</keyword>
<dbReference type="Gene3D" id="1.10.287.3610">
    <property type="match status" value="1"/>
</dbReference>
<dbReference type="GO" id="GO:0005886">
    <property type="term" value="C:plasma membrane"/>
    <property type="evidence" value="ECO:0007669"/>
    <property type="project" value="UniProtKB-SubCell"/>
</dbReference>
<reference evidence="21" key="1">
    <citation type="submission" date="2014-03" db="EMBL/GenBank/DDBJ databases">
        <authorList>
            <person name="Urmite Genomes U."/>
        </authorList>
    </citation>
    <scope>NUCLEOTIDE SEQUENCE [LARGE SCALE GENOMIC DNA]</scope>
    <source>
        <strain evidence="21">HD-03</strain>
    </source>
</reference>
<evidence type="ECO:0000256" key="19">
    <source>
        <dbReference type="SAM" id="Phobius"/>
    </source>
</evidence>
<keyword evidence="7 17" id="KW-0547">Nucleotide-binding</keyword>
<dbReference type="PANTHER" id="PTHR34299:SF1">
    <property type="entry name" value="DIACYLGLYCEROL KINASE"/>
    <property type="match status" value="1"/>
</dbReference>
<evidence type="ECO:0000256" key="11">
    <source>
        <dbReference type="ARBA" id="ARBA00023098"/>
    </source>
</evidence>
<evidence type="ECO:0000256" key="2">
    <source>
        <dbReference type="ARBA" id="ARBA00005967"/>
    </source>
</evidence>
<dbReference type="GO" id="GO:0046872">
    <property type="term" value="F:metal ion binding"/>
    <property type="evidence" value="ECO:0007669"/>
    <property type="project" value="UniProtKB-KW"/>
</dbReference>
<feature type="binding site" evidence="16">
    <location>
        <position position="71"/>
    </location>
    <ligand>
        <name>substrate</name>
    </ligand>
</feature>
<comment type="similarity">
    <text evidence="2">Belongs to the bacterial diacylglycerol kinase family.</text>
</comment>
<dbReference type="EMBL" id="CCDI010000003">
    <property type="protein sequence ID" value="CDQ24386.1"/>
    <property type="molecule type" value="Genomic_DNA"/>
</dbReference>
<comment type="cofactor">
    <cofactor evidence="18">
        <name>Mg(2+)</name>
        <dbReference type="ChEBI" id="CHEBI:18420"/>
    </cofactor>
    <text evidence="18">Mn(2+), Zn(2+), Cd(2+) and Co(2+) support activity to lesser extents.</text>
</comment>
<keyword evidence="5" id="KW-0808">Transferase</keyword>
<keyword evidence="11" id="KW-0443">Lipid metabolism</keyword>
<sequence length="125" mass="14112">MSSDFKGRNQENTVGFRFAWNGIVWVFKAERNFRIHLAFALLVIVSAFLLKVSLWEWTAIMIIISLVLTLEMINTAMERLLDHFHPEIHPVIGSIKDITAGAVLVASISSVFIGLIIFLPKLFAL</sequence>
<evidence type="ECO:0000256" key="5">
    <source>
        <dbReference type="ARBA" id="ARBA00022679"/>
    </source>
</evidence>
<organism evidence="20 21">
    <name type="scientific">Halobacillus karajensis</name>
    <dbReference type="NCBI Taxonomy" id="195088"/>
    <lineage>
        <taxon>Bacteria</taxon>
        <taxon>Bacillati</taxon>
        <taxon>Bacillota</taxon>
        <taxon>Bacilli</taxon>
        <taxon>Bacillales</taxon>
        <taxon>Bacillaceae</taxon>
        <taxon>Halobacillus</taxon>
    </lineage>
</organism>
<dbReference type="RefSeq" id="WP_035509167.1">
    <property type="nucleotide sequence ID" value="NZ_CCDH010000001.1"/>
</dbReference>
<evidence type="ECO:0000256" key="3">
    <source>
        <dbReference type="ARBA" id="ARBA00022475"/>
    </source>
</evidence>
<evidence type="ECO:0000256" key="6">
    <source>
        <dbReference type="ARBA" id="ARBA00022692"/>
    </source>
</evidence>
<keyword evidence="14" id="KW-1208">Phospholipid metabolism</keyword>
<evidence type="ECO:0000256" key="13">
    <source>
        <dbReference type="ARBA" id="ARBA00023209"/>
    </source>
</evidence>
<dbReference type="InterPro" id="IPR036945">
    <property type="entry name" value="DAGK_sf"/>
</dbReference>
<keyword evidence="18" id="KW-0479">Metal-binding</keyword>
<dbReference type="GO" id="GO:0016301">
    <property type="term" value="F:kinase activity"/>
    <property type="evidence" value="ECO:0007669"/>
    <property type="project" value="UniProtKB-KW"/>
</dbReference>
<dbReference type="InterPro" id="IPR033717">
    <property type="entry name" value="UDPK"/>
</dbReference>
<evidence type="ECO:0000256" key="14">
    <source>
        <dbReference type="ARBA" id="ARBA00023264"/>
    </source>
</evidence>
<name>A0A024P6V1_9BACI</name>
<proteinExistence type="inferred from homology"/>
<keyword evidence="9 17" id="KW-0067">ATP-binding</keyword>
<evidence type="ECO:0000256" key="16">
    <source>
        <dbReference type="PIRSR" id="PIRSR600829-2"/>
    </source>
</evidence>
<evidence type="ECO:0000256" key="1">
    <source>
        <dbReference type="ARBA" id="ARBA00004651"/>
    </source>
</evidence>
<evidence type="ECO:0000256" key="9">
    <source>
        <dbReference type="ARBA" id="ARBA00022840"/>
    </source>
</evidence>
<evidence type="ECO:0000256" key="18">
    <source>
        <dbReference type="PIRSR" id="PIRSR600829-4"/>
    </source>
</evidence>
<feature type="binding site" evidence="18">
    <location>
        <position position="30"/>
    </location>
    <ligand>
        <name>a divalent metal cation</name>
        <dbReference type="ChEBI" id="CHEBI:60240"/>
    </ligand>
</feature>
<keyword evidence="13" id="KW-0594">Phospholipid biosynthesis</keyword>
<dbReference type="InterPro" id="IPR000829">
    <property type="entry name" value="DAGK"/>
</dbReference>
<evidence type="ECO:0000256" key="10">
    <source>
        <dbReference type="ARBA" id="ARBA00022989"/>
    </source>
</evidence>
<comment type="caution">
    <text evidence="20">The sequence shown here is derived from an EMBL/GenBank/DDBJ whole genome shotgun (WGS) entry which is preliminary data.</text>
</comment>
<dbReference type="Pfam" id="PF01219">
    <property type="entry name" value="DAGK_prokar"/>
    <property type="match status" value="1"/>
</dbReference>
<keyword evidence="3" id="KW-1003">Cell membrane</keyword>
<feature type="active site" description="Proton acceptor" evidence="15">
    <location>
        <position position="71"/>
    </location>
</feature>
<keyword evidence="21" id="KW-1185">Reference proteome</keyword>
<dbReference type="GO" id="GO:0008654">
    <property type="term" value="P:phospholipid biosynthetic process"/>
    <property type="evidence" value="ECO:0007669"/>
    <property type="project" value="UniProtKB-KW"/>
</dbReference>
<feature type="transmembrane region" description="Helical" evidence="19">
    <location>
        <begin position="57"/>
        <end position="77"/>
    </location>
</feature>
<evidence type="ECO:0000256" key="15">
    <source>
        <dbReference type="PIRSR" id="PIRSR600829-1"/>
    </source>
</evidence>
<keyword evidence="12 19" id="KW-0472">Membrane</keyword>
<evidence type="ECO:0000256" key="4">
    <source>
        <dbReference type="ARBA" id="ARBA00022516"/>
    </source>
</evidence>
<dbReference type="CDD" id="cd14265">
    <property type="entry name" value="UDPK_IM_like"/>
    <property type="match status" value="1"/>
</dbReference>
<evidence type="ECO:0000313" key="20">
    <source>
        <dbReference type="EMBL" id="CDQ24386.1"/>
    </source>
</evidence>
<accession>A0A024P6V1</accession>
<feature type="binding site" evidence="18">
    <location>
        <position position="78"/>
    </location>
    <ligand>
        <name>a divalent metal cation</name>
        <dbReference type="ChEBI" id="CHEBI:60240"/>
    </ligand>
</feature>
<feature type="binding site" evidence="17">
    <location>
        <position position="78"/>
    </location>
    <ligand>
        <name>ATP</name>
        <dbReference type="ChEBI" id="CHEBI:30616"/>
    </ligand>
</feature>
<dbReference type="GO" id="GO:0005524">
    <property type="term" value="F:ATP binding"/>
    <property type="evidence" value="ECO:0007669"/>
    <property type="project" value="UniProtKB-KW"/>
</dbReference>
<feature type="transmembrane region" description="Helical" evidence="19">
    <location>
        <begin position="98"/>
        <end position="119"/>
    </location>
</feature>
<evidence type="ECO:0000256" key="12">
    <source>
        <dbReference type="ARBA" id="ARBA00023136"/>
    </source>
</evidence>
<dbReference type="AlphaFoldDB" id="A0A024P6V1"/>
<keyword evidence="6 19" id="KW-0812">Transmembrane</keyword>
<gene>
    <name evidence="20" type="primary">dgkA</name>
    <name evidence="20" type="ORF">BN983_02666</name>
</gene>
<feature type="binding site" evidence="17">
    <location>
        <position position="30"/>
    </location>
    <ligand>
        <name>ATP</name>
        <dbReference type="ChEBI" id="CHEBI:30616"/>
    </ligand>
</feature>
<feature type="binding site" evidence="17">
    <location>
        <begin position="87"/>
        <end position="89"/>
    </location>
    <ligand>
        <name>ATP</name>
        <dbReference type="ChEBI" id="CHEBI:30616"/>
    </ligand>
</feature>
<keyword evidence="18" id="KW-0460">Magnesium</keyword>
<comment type="subcellular location">
    <subcellularLocation>
        <location evidence="1">Cell membrane</location>
        <topology evidence="1">Multi-pass membrane protein</topology>
    </subcellularLocation>
</comment>
<evidence type="ECO:0000256" key="8">
    <source>
        <dbReference type="ARBA" id="ARBA00022777"/>
    </source>
</evidence>
<evidence type="ECO:0000256" key="17">
    <source>
        <dbReference type="PIRSR" id="PIRSR600829-3"/>
    </source>
</evidence>
<evidence type="ECO:0000256" key="7">
    <source>
        <dbReference type="ARBA" id="ARBA00022741"/>
    </source>
</evidence>
<evidence type="ECO:0000313" key="21">
    <source>
        <dbReference type="Proteomes" id="UP000028868"/>
    </source>
</evidence>
<dbReference type="PANTHER" id="PTHR34299">
    <property type="entry name" value="DIACYLGLYCEROL KINASE"/>
    <property type="match status" value="1"/>
</dbReference>
<keyword evidence="10 19" id="KW-1133">Transmembrane helix</keyword>
<dbReference type="Proteomes" id="UP000028868">
    <property type="component" value="Unassembled WGS sequence"/>
</dbReference>
<feature type="binding site" evidence="17">
    <location>
        <begin position="96"/>
        <end position="97"/>
    </location>
    <ligand>
        <name>ATP</name>
        <dbReference type="ChEBI" id="CHEBI:30616"/>
    </ligand>
</feature>
<reference evidence="20 21" key="2">
    <citation type="submission" date="2014-05" db="EMBL/GenBank/DDBJ databases">
        <title>Draft genome sequence of Halobacillus karajensis HK-03.</title>
        <authorList>
            <person name="Khelaifia S."/>
            <person name="Croce O."/>
            <person name="Lagier J.C."/>
            <person name="Raoult D."/>
        </authorList>
    </citation>
    <scope>NUCLEOTIDE SEQUENCE [LARGE SCALE GENOMIC DNA]</scope>
    <source>
        <strain evidence="20 21">HD-03</strain>
    </source>
</reference>
<keyword evidence="4" id="KW-0444">Lipid biosynthesis</keyword>
<protein>
    <submittedName>
        <fullName evidence="20">Undecaprenol kinase</fullName>
    </submittedName>
</protein>